<dbReference type="AlphaFoldDB" id="A0A2K8SMT4"/>
<protein>
    <submittedName>
        <fullName evidence="2">Uncharacterized protein</fullName>
    </submittedName>
</protein>
<evidence type="ECO:0000313" key="2">
    <source>
        <dbReference type="EMBL" id="AUB36670.1"/>
    </source>
</evidence>
<dbReference type="Proteomes" id="UP000232003">
    <property type="component" value="Chromosome"/>
</dbReference>
<dbReference type="KEGG" id="nfl:COO91_02591"/>
<name>A0A2K8SMT4_9NOSO</name>
<organism evidence="2 3">
    <name type="scientific">Nostoc flagelliforme CCNUN1</name>
    <dbReference type="NCBI Taxonomy" id="2038116"/>
    <lineage>
        <taxon>Bacteria</taxon>
        <taxon>Bacillati</taxon>
        <taxon>Cyanobacteriota</taxon>
        <taxon>Cyanophyceae</taxon>
        <taxon>Nostocales</taxon>
        <taxon>Nostocaceae</taxon>
        <taxon>Nostoc</taxon>
    </lineage>
</organism>
<dbReference type="EMBL" id="CP024785">
    <property type="protein sequence ID" value="AUB36670.1"/>
    <property type="molecule type" value="Genomic_DNA"/>
</dbReference>
<sequence>MGSGDEGAGGEELRTNALCPIPDSQFPTPYSLLPIKKTYDFGHT</sequence>
<keyword evidence="3" id="KW-1185">Reference proteome</keyword>
<gene>
    <name evidence="2" type="ORF">COO91_02591</name>
</gene>
<evidence type="ECO:0000256" key="1">
    <source>
        <dbReference type="SAM" id="MobiDB-lite"/>
    </source>
</evidence>
<reference evidence="2 3" key="1">
    <citation type="submission" date="2017-11" db="EMBL/GenBank/DDBJ databases">
        <title>Complete genome of a free-living desiccation-tolerant cyanobacterium and its photosynthetic adaptation to extreme terrestrial habitat.</title>
        <authorList>
            <person name="Shang J."/>
        </authorList>
    </citation>
    <scope>NUCLEOTIDE SEQUENCE [LARGE SCALE GENOMIC DNA]</scope>
    <source>
        <strain evidence="2 3">CCNUN1</strain>
    </source>
</reference>
<feature type="region of interest" description="Disordered" evidence="1">
    <location>
        <begin position="1"/>
        <end position="21"/>
    </location>
</feature>
<proteinExistence type="predicted"/>
<evidence type="ECO:0000313" key="3">
    <source>
        <dbReference type="Proteomes" id="UP000232003"/>
    </source>
</evidence>
<accession>A0A2K8SMT4</accession>